<gene>
    <name evidence="2" type="ORF">SAMN05421799_11171</name>
</gene>
<organism evidence="2 3">
    <name type="scientific">Alicyclobacillus vulcanalis</name>
    <dbReference type="NCBI Taxonomy" id="252246"/>
    <lineage>
        <taxon>Bacteria</taxon>
        <taxon>Bacillati</taxon>
        <taxon>Bacillota</taxon>
        <taxon>Bacilli</taxon>
        <taxon>Bacillales</taxon>
        <taxon>Alicyclobacillaceae</taxon>
        <taxon>Alicyclobacillus</taxon>
    </lineage>
</organism>
<dbReference type="InterPro" id="IPR004435">
    <property type="entry name" value="MobB_dom"/>
</dbReference>
<evidence type="ECO:0000313" key="2">
    <source>
        <dbReference type="EMBL" id="SIT05723.1"/>
    </source>
</evidence>
<protein>
    <submittedName>
        <fullName evidence="2">Molybdopterin guanine dinucleotide biosynthesis accessory protein MobB</fullName>
    </submittedName>
</protein>
<feature type="domain" description="Molybdopterin-guanine dinucleotide biosynthesis protein B (MobB)" evidence="1">
    <location>
        <begin position="10"/>
        <end position="144"/>
    </location>
</feature>
<dbReference type="STRING" id="252246.SAMN05421799_11171"/>
<name>A0A1N7P545_9BACL</name>
<dbReference type="InterPro" id="IPR052539">
    <property type="entry name" value="MGD_biosynthesis_adapter"/>
</dbReference>
<proteinExistence type="predicted"/>
<dbReference type="RefSeq" id="WP_076348514.1">
    <property type="nucleotide sequence ID" value="NZ_FTOO01000011.1"/>
</dbReference>
<dbReference type="PANTHER" id="PTHR40072:SF1">
    <property type="entry name" value="MOLYBDOPTERIN-GUANINE DINUCLEOTIDE BIOSYNTHESIS ADAPTER PROTEIN"/>
    <property type="match status" value="1"/>
</dbReference>
<accession>A0A1N7P545</accession>
<dbReference type="GO" id="GO:0006777">
    <property type="term" value="P:Mo-molybdopterin cofactor biosynthetic process"/>
    <property type="evidence" value="ECO:0007669"/>
    <property type="project" value="InterPro"/>
</dbReference>
<dbReference type="SUPFAM" id="SSF52540">
    <property type="entry name" value="P-loop containing nucleoside triphosphate hydrolases"/>
    <property type="match status" value="1"/>
</dbReference>
<dbReference type="OrthoDB" id="9786803at2"/>
<evidence type="ECO:0000259" key="1">
    <source>
        <dbReference type="Pfam" id="PF03205"/>
    </source>
</evidence>
<dbReference type="Proteomes" id="UP000186156">
    <property type="component" value="Unassembled WGS sequence"/>
</dbReference>
<keyword evidence="3" id="KW-1185">Reference proteome</keyword>
<dbReference type="GO" id="GO:0005525">
    <property type="term" value="F:GTP binding"/>
    <property type="evidence" value="ECO:0007669"/>
    <property type="project" value="InterPro"/>
</dbReference>
<sequence length="189" mass="19978">MRDGEGPVLIGIAGFSNAGKTLFAEALVREAAERGLRVAYLKHDGHADEAPDDWEKPDADTARAARAGATVTMVASRQGFLLRSRQAGDFPQWLAAIRAVADVDVVVAEGGKRAAHAKIAVVRGAADFHRLLEAGARGIAAVVSHDDGPGRFPVPAFRPEQAADVLTWWLDAWRVGTLASGHRVDGAKG</sequence>
<dbReference type="Gene3D" id="3.40.50.300">
    <property type="entry name" value="P-loop containing nucleotide triphosphate hydrolases"/>
    <property type="match status" value="1"/>
</dbReference>
<dbReference type="PANTHER" id="PTHR40072">
    <property type="entry name" value="MOLYBDOPTERIN-GUANINE DINUCLEOTIDE BIOSYNTHESIS ADAPTER PROTEIN-RELATED"/>
    <property type="match status" value="1"/>
</dbReference>
<reference evidence="3" key="1">
    <citation type="submission" date="2017-01" db="EMBL/GenBank/DDBJ databases">
        <authorList>
            <person name="Varghese N."/>
            <person name="Submissions S."/>
        </authorList>
    </citation>
    <scope>NUCLEOTIDE SEQUENCE [LARGE SCALE GENOMIC DNA]</scope>
    <source>
        <strain evidence="3">DSM 16176</strain>
    </source>
</reference>
<dbReference type="InterPro" id="IPR027417">
    <property type="entry name" value="P-loop_NTPase"/>
</dbReference>
<dbReference type="EMBL" id="FTOO01000011">
    <property type="protein sequence ID" value="SIT05723.1"/>
    <property type="molecule type" value="Genomic_DNA"/>
</dbReference>
<dbReference type="Pfam" id="PF03205">
    <property type="entry name" value="MobB"/>
    <property type="match status" value="1"/>
</dbReference>
<evidence type="ECO:0000313" key="3">
    <source>
        <dbReference type="Proteomes" id="UP000186156"/>
    </source>
</evidence>
<dbReference type="AlphaFoldDB" id="A0A1N7P545"/>